<proteinExistence type="predicted"/>
<dbReference type="InterPro" id="IPR003591">
    <property type="entry name" value="Leu-rich_rpt_typical-subtyp"/>
</dbReference>
<dbReference type="SMART" id="SM00013">
    <property type="entry name" value="LRRNT"/>
    <property type="match status" value="1"/>
</dbReference>
<dbReference type="Pfam" id="PF13855">
    <property type="entry name" value="LRR_8"/>
    <property type="match status" value="1"/>
</dbReference>
<dbReference type="InterPro" id="IPR000372">
    <property type="entry name" value="LRRNT"/>
</dbReference>
<dbReference type="Pfam" id="PF01462">
    <property type="entry name" value="LRRNT"/>
    <property type="match status" value="1"/>
</dbReference>
<dbReference type="SUPFAM" id="SSF52058">
    <property type="entry name" value="L domain-like"/>
    <property type="match status" value="1"/>
</dbReference>
<evidence type="ECO:0000256" key="2">
    <source>
        <dbReference type="ARBA" id="ARBA00022729"/>
    </source>
</evidence>
<evidence type="ECO:0000259" key="5">
    <source>
        <dbReference type="SMART" id="SM00013"/>
    </source>
</evidence>
<feature type="domain" description="LRRNT" evidence="5">
    <location>
        <begin position="17"/>
        <end position="50"/>
    </location>
</feature>
<dbReference type="EMBL" id="KI669016">
    <property type="protein sequence ID" value="ETN69996.1"/>
    <property type="molecule type" value="Genomic_DNA"/>
</dbReference>
<name>W2SM92_NECAM</name>
<dbReference type="OMA" id="CSCYRGT"/>
<evidence type="ECO:0000256" key="1">
    <source>
        <dbReference type="ARBA" id="ARBA00022614"/>
    </source>
</evidence>
<dbReference type="PANTHER" id="PTHR24369:SF210">
    <property type="entry name" value="CHAOPTIN-RELATED"/>
    <property type="match status" value="1"/>
</dbReference>
<evidence type="ECO:0000313" key="6">
    <source>
        <dbReference type="EMBL" id="ETN69996.1"/>
    </source>
</evidence>
<dbReference type="Proteomes" id="UP000053676">
    <property type="component" value="Unassembled WGS sequence"/>
</dbReference>
<feature type="signal peptide" evidence="4">
    <location>
        <begin position="1"/>
        <end position="17"/>
    </location>
</feature>
<keyword evidence="1" id="KW-0433">Leucine-rich repeat</keyword>
<evidence type="ECO:0000256" key="3">
    <source>
        <dbReference type="ARBA" id="ARBA00022737"/>
    </source>
</evidence>
<keyword evidence="7" id="KW-1185">Reference proteome</keyword>
<dbReference type="PROSITE" id="PS51450">
    <property type="entry name" value="LRR"/>
    <property type="match status" value="1"/>
</dbReference>
<keyword evidence="2 4" id="KW-0732">Signal</keyword>
<protein>
    <submittedName>
        <fullName evidence="6">Leucine Rich repeat-containing domain protein</fullName>
    </submittedName>
</protein>
<dbReference type="Gene3D" id="3.80.10.10">
    <property type="entry name" value="Ribonuclease Inhibitor"/>
    <property type="match status" value="1"/>
</dbReference>
<dbReference type="GO" id="GO:0005886">
    <property type="term" value="C:plasma membrane"/>
    <property type="evidence" value="ECO:0007669"/>
    <property type="project" value="TreeGrafter"/>
</dbReference>
<reference evidence="7" key="1">
    <citation type="journal article" date="2014" name="Nat. Genet.">
        <title>Genome of the human hookworm Necator americanus.</title>
        <authorList>
            <person name="Tang Y.T."/>
            <person name="Gao X."/>
            <person name="Rosa B.A."/>
            <person name="Abubucker S."/>
            <person name="Hallsworth-Pepin K."/>
            <person name="Martin J."/>
            <person name="Tyagi R."/>
            <person name="Heizer E."/>
            <person name="Zhang X."/>
            <person name="Bhonagiri-Palsikar V."/>
            <person name="Minx P."/>
            <person name="Warren W.C."/>
            <person name="Wang Q."/>
            <person name="Zhan B."/>
            <person name="Hotez P.J."/>
            <person name="Sternberg P.W."/>
            <person name="Dougall A."/>
            <person name="Gaze S.T."/>
            <person name="Mulvenna J."/>
            <person name="Sotillo J."/>
            <person name="Ranganathan S."/>
            <person name="Rabelo E.M."/>
            <person name="Wilson R.K."/>
            <person name="Felgner P.L."/>
            <person name="Bethony J."/>
            <person name="Hawdon J.M."/>
            <person name="Gasser R.B."/>
            <person name="Loukas A."/>
            <person name="Mitreva M."/>
        </authorList>
    </citation>
    <scope>NUCLEOTIDE SEQUENCE [LARGE SCALE GENOMIC DNA]</scope>
</reference>
<organism evidence="6 7">
    <name type="scientific">Necator americanus</name>
    <name type="common">Human hookworm</name>
    <dbReference type="NCBI Taxonomy" id="51031"/>
    <lineage>
        <taxon>Eukaryota</taxon>
        <taxon>Metazoa</taxon>
        <taxon>Ecdysozoa</taxon>
        <taxon>Nematoda</taxon>
        <taxon>Chromadorea</taxon>
        <taxon>Rhabditida</taxon>
        <taxon>Rhabditina</taxon>
        <taxon>Rhabditomorpha</taxon>
        <taxon>Strongyloidea</taxon>
        <taxon>Ancylostomatidae</taxon>
        <taxon>Bunostominae</taxon>
        <taxon>Necator</taxon>
    </lineage>
</organism>
<dbReference type="InterPro" id="IPR050541">
    <property type="entry name" value="LRR_TM_domain-containing"/>
</dbReference>
<dbReference type="STRING" id="51031.W2SM92"/>
<keyword evidence="3" id="KW-0677">Repeat</keyword>
<dbReference type="SMART" id="SM00369">
    <property type="entry name" value="LRR_TYP"/>
    <property type="match status" value="3"/>
</dbReference>
<dbReference type="InterPro" id="IPR001611">
    <property type="entry name" value="Leu-rich_rpt"/>
</dbReference>
<sequence>MWLIYVIFVSVFPSVLVCPSMCLCSDDGRADCSNRGLTEVPTDFPPSITVLDLRGNALEVLGRSSFAGLEESIIHIDLSRNNLRSIDSNAFRNLKRLRTLNLRRNHLRSIPKALDELQLIKLDL</sequence>
<gene>
    <name evidence="6" type="ORF">NECAME_05054</name>
</gene>
<feature type="chain" id="PRO_5004825447" evidence="4">
    <location>
        <begin position="18"/>
        <end position="124"/>
    </location>
</feature>
<dbReference type="InterPro" id="IPR032675">
    <property type="entry name" value="LRR_dom_sf"/>
</dbReference>
<dbReference type="KEGG" id="nai:NECAME_05054"/>
<evidence type="ECO:0000313" key="7">
    <source>
        <dbReference type="Proteomes" id="UP000053676"/>
    </source>
</evidence>
<dbReference type="AlphaFoldDB" id="W2SM92"/>
<evidence type="ECO:0000256" key="4">
    <source>
        <dbReference type="SAM" id="SignalP"/>
    </source>
</evidence>
<dbReference type="OrthoDB" id="9425927at2759"/>
<accession>W2SM92</accession>
<dbReference type="PANTHER" id="PTHR24369">
    <property type="entry name" value="ANTIGEN BSP, PUTATIVE-RELATED"/>
    <property type="match status" value="1"/>
</dbReference>